<evidence type="ECO:0000256" key="1">
    <source>
        <dbReference type="SAM" id="MobiDB-lite"/>
    </source>
</evidence>
<reference evidence="2" key="1">
    <citation type="submission" date="2023-08" db="EMBL/GenBank/DDBJ databases">
        <authorList>
            <person name="Chen Y."/>
            <person name="Shah S."/>
            <person name="Dougan E. K."/>
            <person name="Thang M."/>
            <person name="Chan C."/>
        </authorList>
    </citation>
    <scope>NUCLEOTIDE SEQUENCE</scope>
</reference>
<evidence type="ECO:0000313" key="3">
    <source>
        <dbReference type="Proteomes" id="UP001178507"/>
    </source>
</evidence>
<evidence type="ECO:0000313" key="2">
    <source>
        <dbReference type="EMBL" id="CAJ1378875.1"/>
    </source>
</evidence>
<feature type="compositionally biased region" description="Acidic residues" evidence="1">
    <location>
        <begin position="50"/>
        <end position="65"/>
    </location>
</feature>
<proteinExistence type="predicted"/>
<comment type="caution">
    <text evidence="2">The sequence shown here is derived from an EMBL/GenBank/DDBJ whole genome shotgun (WGS) entry which is preliminary data.</text>
</comment>
<feature type="non-terminal residue" evidence="2">
    <location>
        <position position="207"/>
    </location>
</feature>
<dbReference type="AlphaFoldDB" id="A0AA36I0P1"/>
<feature type="region of interest" description="Disordered" evidence="1">
    <location>
        <begin position="39"/>
        <end position="68"/>
    </location>
</feature>
<sequence>MERMRDRALERIEDVKFDDLKRQKMIEAGMGLEKLDEAKGGRKSVLSLQDQDEEEEVPQELEEDEKMPTSQEMAGIMVNRVQLQRMLDEDPRLVEVVSSAKAVDVMRRFRVDQSGDDPFEVVARLQASVAEKLNEIESMGVDLAFDEVETLRVMSQELHSALTESQKEWRAELLSVLQLASLLSTALIDLTKKIEQVQLNHTELAIR</sequence>
<dbReference type="EMBL" id="CAUJNA010000576">
    <property type="protein sequence ID" value="CAJ1378875.1"/>
    <property type="molecule type" value="Genomic_DNA"/>
</dbReference>
<name>A0AA36I0P1_9DINO</name>
<dbReference type="Proteomes" id="UP001178507">
    <property type="component" value="Unassembled WGS sequence"/>
</dbReference>
<keyword evidence="3" id="KW-1185">Reference proteome</keyword>
<protein>
    <submittedName>
        <fullName evidence="2">Uncharacterized protein</fullName>
    </submittedName>
</protein>
<accession>A0AA36I0P1</accession>
<organism evidence="2 3">
    <name type="scientific">Effrenium voratum</name>
    <dbReference type="NCBI Taxonomy" id="2562239"/>
    <lineage>
        <taxon>Eukaryota</taxon>
        <taxon>Sar</taxon>
        <taxon>Alveolata</taxon>
        <taxon>Dinophyceae</taxon>
        <taxon>Suessiales</taxon>
        <taxon>Symbiodiniaceae</taxon>
        <taxon>Effrenium</taxon>
    </lineage>
</organism>
<gene>
    <name evidence="2" type="ORF">EVOR1521_LOCUS7271</name>
</gene>